<dbReference type="SMART" id="SM00304">
    <property type="entry name" value="HAMP"/>
    <property type="match status" value="1"/>
</dbReference>
<feature type="region of interest" description="Disordered" evidence="1">
    <location>
        <begin position="780"/>
        <end position="800"/>
    </location>
</feature>
<keyword evidence="2" id="KW-0472">Membrane</keyword>
<evidence type="ECO:0000313" key="12">
    <source>
        <dbReference type="Proteomes" id="UP000477951"/>
    </source>
</evidence>
<dbReference type="Pfam" id="PF00989">
    <property type="entry name" value="PAS"/>
    <property type="match status" value="1"/>
</dbReference>
<dbReference type="PANTHER" id="PTHR44757:SF2">
    <property type="entry name" value="BIOFILM ARCHITECTURE MAINTENANCE PROTEIN MBAA"/>
    <property type="match status" value="1"/>
</dbReference>
<dbReference type="SUPFAM" id="SSF158472">
    <property type="entry name" value="HAMP domain-like"/>
    <property type="match status" value="1"/>
</dbReference>
<dbReference type="InterPro" id="IPR000160">
    <property type="entry name" value="GGDEF_dom"/>
</dbReference>
<dbReference type="CDD" id="cd01948">
    <property type="entry name" value="EAL"/>
    <property type="match status" value="1"/>
</dbReference>
<keyword evidence="2" id="KW-1133">Transmembrane helix</keyword>
<evidence type="ECO:0000313" key="8">
    <source>
        <dbReference type="EMBL" id="MUZ74289.1"/>
    </source>
</evidence>
<organism evidence="7 10">
    <name type="scientific">Agrobacterium vitis</name>
    <name type="common">Rhizobium vitis</name>
    <dbReference type="NCBI Taxonomy" id="373"/>
    <lineage>
        <taxon>Bacteria</taxon>
        <taxon>Pseudomonadati</taxon>
        <taxon>Pseudomonadota</taxon>
        <taxon>Alphaproteobacteria</taxon>
        <taxon>Hyphomicrobiales</taxon>
        <taxon>Rhizobiaceae</taxon>
        <taxon>Rhizobium/Agrobacterium group</taxon>
        <taxon>Agrobacterium</taxon>
    </lineage>
</organism>
<dbReference type="InterPro" id="IPR052155">
    <property type="entry name" value="Biofilm_reg_signaling"/>
</dbReference>
<dbReference type="InterPro" id="IPR001633">
    <property type="entry name" value="EAL_dom"/>
</dbReference>
<dbReference type="GO" id="GO:0006355">
    <property type="term" value="P:regulation of DNA-templated transcription"/>
    <property type="evidence" value="ECO:0007669"/>
    <property type="project" value="InterPro"/>
</dbReference>
<dbReference type="InterPro" id="IPR035919">
    <property type="entry name" value="EAL_sf"/>
</dbReference>
<dbReference type="SUPFAM" id="SSF141868">
    <property type="entry name" value="EAL domain-like"/>
    <property type="match status" value="1"/>
</dbReference>
<feature type="domain" description="EAL" evidence="4">
    <location>
        <begin position="523"/>
        <end position="782"/>
    </location>
</feature>
<evidence type="ECO:0000259" key="5">
    <source>
        <dbReference type="PROSITE" id="PS50885"/>
    </source>
</evidence>
<dbReference type="InterPro" id="IPR043128">
    <property type="entry name" value="Rev_trsase/Diguanyl_cyclase"/>
</dbReference>
<dbReference type="PROSITE" id="PS50887">
    <property type="entry name" value="GGDEF"/>
    <property type="match status" value="1"/>
</dbReference>
<evidence type="ECO:0000313" key="9">
    <source>
        <dbReference type="EMBL" id="MVA56112.1"/>
    </source>
</evidence>
<reference evidence="11 12" key="2">
    <citation type="submission" date="2019-12" db="EMBL/GenBank/DDBJ databases">
        <title>Whole-genome sequencing of Allorhizobium vitis.</title>
        <authorList>
            <person name="Gan H.M."/>
            <person name="Szegedi E."/>
            <person name="Burr T."/>
            <person name="Savka M.A."/>
        </authorList>
    </citation>
    <scope>NUCLEOTIDE SEQUENCE [LARGE SCALE GENOMIC DNA]</scope>
    <source>
        <strain evidence="9 11">CG415</strain>
        <strain evidence="8 12">CG516</strain>
    </source>
</reference>
<dbReference type="EMBL" id="WPHR01000014">
    <property type="protein sequence ID" value="MUZ74289.1"/>
    <property type="molecule type" value="Genomic_DNA"/>
</dbReference>
<sequence>MTRSVEQRFLALVAGTVFVCVVPLFLLFLWLSSQRAETDQQNSIAVLLAANAQALAKPLWDFDAESVRQISAALVSGGEVIRVEVSDPTGNIRIDMPQTFAPAKTFSSLSQTIIYQHQDGPKTVGTITLSFQKHGLFASIRRTEGVFIAIFILSMLVVILAAIVGNRMMVMKPLTQLTAAIEATRRLGSRRSVDWHSNDEMGRLAQSFNAMQSKLQQEEIDLKQAHRLATDIYHATPAMLFSVDADDRITGISDYWTSVTGYHREDIIGLNFESLITIEARQAYRQVKRDNETGLQQQYTTKFVCADGRIMDVLVVESGNATPMAQSNLSLSVMTDITALKQSEARNRRQAMTDHLTGLLNRQGFENELDVQIEATDRQGGSLACLFVDLDRFKWINDNLGHHAGDTTLKILVDMIVYLLPENSVAARIGGDEFAILLRADDCEAAARAMANDICGIFETPFIVKGTATRLSASIGIALYPQHAETATELLQKADMAMYNRKRDGKNGFQIFDDSIGNTTRRRAEIEQMIEQALSNDWLDAFLQPIIDLQSGKTVGYEALMRLRHPVHGIMAPTEIISLAEETGTIHDIGKQVFDKALDHFTRLSALSGDTTSYLALNVSPTQIDASLLVWLASAVHLFNIDPSRIIIEITEATLLHDSPHIQTVLQKIGDFGCRIALDDFGTGYSSLSYLSRFPVNIIKIDQSFIRSMTGDTPDLRERSRMLIEGIAAISHKMKCTVVAEGIETKEQWRALQAIGVDYGQGYLFDRPLSFEDLQARFGANGTTPPKATPIARIGQRTTG</sequence>
<dbReference type="GeneID" id="60684486"/>
<evidence type="ECO:0000259" key="3">
    <source>
        <dbReference type="PROSITE" id="PS50112"/>
    </source>
</evidence>
<dbReference type="PROSITE" id="PS50883">
    <property type="entry name" value="EAL"/>
    <property type="match status" value="1"/>
</dbReference>
<accession>A0A120D9G5</accession>
<feature type="domain" description="HAMP" evidence="5">
    <location>
        <begin position="168"/>
        <end position="220"/>
    </location>
</feature>
<comment type="caution">
    <text evidence="7">The sequence shown here is derived from an EMBL/GenBank/DDBJ whole genome shotgun (WGS) entry which is preliminary data.</text>
</comment>
<dbReference type="Pfam" id="PF00563">
    <property type="entry name" value="EAL"/>
    <property type="match status" value="1"/>
</dbReference>
<dbReference type="InterPro" id="IPR029787">
    <property type="entry name" value="Nucleotide_cyclase"/>
</dbReference>
<dbReference type="Gene3D" id="6.10.340.10">
    <property type="match status" value="1"/>
</dbReference>
<name>A0A120D9G5_AGRVI</name>
<keyword evidence="2" id="KW-0812">Transmembrane</keyword>
<dbReference type="Gene3D" id="3.20.20.450">
    <property type="entry name" value="EAL domain"/>
    <property type="match status" value="1"/>
</dbReference>
<evidence type="ECO:0000313" key="10">
    <source>
        <dbReference type="Proteomes" id="UP000436911"/>
    </source>
</evidence>
<protein>
    <submittedName>
        <fullName evidence="7">EAL domain-containing protein</fullName>
    </submittedName>
</protein>
<evidence type="ECO:0000313" key="11">
    <source>
        <dbReference type="Proteomes" id="UP000440716"/>
    </source>
</evidence>
<dbReference type="Gene3D" id="3.30.70.270">
    <property type="match status" value="1"/>
</dbReference>
<dbReference type="PANTHER" id="PTHR44757">
    <property type="entry name" value="DIGUANYLATE CYCLASE DGCP"/>
    <property type="match status" value="1"/>
</dbReference>
<dbReference type="SMART" id="SM00267">
    <property type="entry name" value="GGDEF"/>
    <property type="match status" value="1"/>
</dbReference>
<evidence type="ECO:0000256" key="1">
    <source>
        <dbReference type="SAM" id="MobiDB-lite"/>
    </source>
</evidence>
<feature type="transmembrane region" description="Helical" evidence="2">
    <location>
        <begin position="145"/>
        <end position="164"/>
    </location>
</feature>
<dbReference type="Gene3D" id="3.30.450.20">
    <property type="entry name" value="PAS domain"/>
    <property type="match status" value="1"/>
</dbReference>
<dbReference type="NCBIfam" id="TIGR00229">
    <property type="entry name" value="sensory_box"/>
    <property type="match status" value="1"/>
</dbReference>
<dbReference type="SMART" id="SM00091">
    <property type="entry name" value="PAS"/>
    <property type="match status" value="1"/>
</dbReference>
<dbReference type="AlphaFoldDB" id="A0A120D9G5"/>
<dbReference type="EMBL" id="WPHU01000003">
    <property type="protein sequence ID" value="MVA56112.1"/>
    <property type="molecule type" value="Genomic_DNA"/>
</dbReference>
<dbReference type="InterPro" id="IPR000014">
    <property type="entry name" value="PAS"/>
</dbReference>
<dbReference type="PROSITE" id="PS50112">
    <property type="entry name" value="PAS"/>
    <property type="match status" value="1"/>
</dbReference>
<feature type="domain" description="PAS" evidence="3">
    <location>
        <begin position="225"/>
        <end position="298"/>
    </location>
</feature>
<dbReference type="Proteomes" id="UP000477951">
    <property type="component" value="Unassembled WGS sequence"/>
</dbReference>
<dbReference type="PROSITE" id="PS50885">
    <property type="entry name" value="HAMP"/>
    <property type="match status" value="1"/>
</dbReference>
<evidence type="ECO:0000313" key="7">
    <source>
        <dbReference type="EMBL" id="KAA3525314.1"/>
    </source>
</evidence>
<dbReference type="SUPFAM" id="SSF55073">
    <property type="entry name" value="Nucleotide cyclase"/>
    <property type="match status" value="1"/>
</dbReference>
<dbReference type="CDD" id="cd00130">
    <property type="entry name" value="PAS"/>
    <property type="match status" value="1"/>
</dbReference>
<dbReference type="GO" id="GO:0016020">
    <property type="term" value="C:membrane"/>
    <property type="evidence" value="ECO:0007669"/>
    <property type="project" value="InterPro"/>
</dbReference>
<dbReference type="RefSeq" id="WP_060719840.1">
    <property type="nucleotide sequence ID" value="NZ_CP055265.1"/>
</dbReference>
<evidence type="ECO:0000259" key="4">
    <source>
        <dbReference type="PROSITE" id="PS50883"/>
    </source>
</evidence>
<evidence type="ECO:0000256" key="2">
    <source>
        <dbReference type="SAM" id="Phobius"/>
    </source>
</evidence>
<dbReference type="CDD" id="cd01949">
    <property type="entry name" value="GGDEF"/>
    <property type="match status" value="1"/>
</dbReference>
<dbReference type="CDD" id="cd06225">
    <property type="entry name" value="HAMP"/>
    <property type="match status" value="1"/>
</dbReference>
<dbReference type="InterPro" id="IPR013767">
    <property type="entry name" value="PAS_fold"/>
</dbReference>
<dbReference type="InterPro" id="IPR035965">
    <property type="entry name" value="PAS-like_dom_sf"/>
</dbReference>
<dbReference type="Proteomes" id="UP000440716">
    <property type="component" value="Unassembled WGS sequence"/>
</dbReference>
<dbReference type="EMBL" id="QUSG01000012">
    <property type="protein sequence ID" value="KAA3525314.1"/>
    <property type="molecule type" value="Genomic_DNA"/>
</dbReference>
<dbReference type="OrthoDB" id="9814202at2"/>
<feature type="transmembrane region" description="Helical" evidence="2">
    <location>
        <begin position="9"/>
        <end position="31"/>
    </location>
</feature>
<proteinExistence type="predicted"/>
<dbReference type="Pfam" id="PF00990">
    <property type="entry name" value="GGDEF"/>
    <property type="match status" value="1"/>
</dbReference>
<dbReference type="Pfam" id="PF00672">
    <property type="entry name" value="HAMP"/>
    <property type="match status" value="1"/>
</dbReference>
<dbReference type="SUPFAM" id="SSF55785">
    <property type="entry name" value="PYP-like sensor domain (PAS domain)"/>
    <property type="match status" value="1"/>
</dbReference>
<reference evidence="7 10" key="1">
    <citation type="submission" date="2018-08" db="EMBL/GenBank/DDBJ databases">
        <title>Genome sequencing of Agrobacterium vitis strain ICMP 10754.</title>
        <authorList>
            <person name="Visnovsky S.B."/>
            <person name="Pitman A.R."/>
        </authorList>
    </citation>
    <scope>NUCLEOTIDE SEQUENCE [LARGE SCALE GENOMIC DNA]</scope>
    <source>
        <strain evidence="7 10">ICMP 10754</strain>
    </source>
</reference>
<evidence type="ECO:0000259" key="6">
    <source>
        <dbReference type="PROSITE" id="PS50887"/>
    </source>
</evidence>
<dbReference type="InterPro" id="IPR003660">
    <property type="entry name" value="HAMP_dom"/>
</dbReference>
<feature type="domain" description="GGDEF" evidence="6">
    <location>
        <begin position="381"/>
        <end position="514"/>
    </location>
</feature>
<gene>
    <name evidence="7" type="ORF">DXT89_18465</name>
    <name evidence="9" type="ORF">GOZ88_08295</name>
    <name evidence="8" type="ORF">GOZ90_16495</name>
</gene>
<dbReference type="NCBIfam" id="TIGR00254">
    <property type="entry name" value="GGDEF"/>
    <property type="match status" value="1"/>
</dbReference>
<dbReference type="Proteomes" id="UP000436911">
    <property type="component" value="Unassembled WGS sequence"/>
</dbReference>
<dbReference type="GO" id="GO:0007165">
    <property type="term" value="P:signal transduction"/>
    <property type="evidence" value="ECO:0007669"/>
    <property type="project" value="InterPro"/>
</dbReference>
<dbReference type="SMART" id="SM00052">
    <property type="entry name" value="EAL"/>
    <property type="match status" value="1"/>
</dbReference>